<organism evidence="2 3">
    <name type="scientific">Athelia psychrophila</name>
    <dbReference type="NCBI Taxonomy" id="1759441"/>
    <lineage>
        <taxon>Eukaryota</taxon>
        <taxon>Fungi</taxon>
        <taxon>Dikarya</taxon>
        <taxon>Basidiomycota</taxon>
        <taxon>Agaricomycotina</taxon>
        <taxon>Agaricomycetes</taxon>
        <taxon>Agaricomycetidae</taxon>
        <taxon>Atheliales</taxon>
        <taxon>Atheliaceae</taxon>
        <taxon>Athelia</taxon>
    </lineage>
</organism>
<accession>A0A166EWG8</accession>
<evidence type="ECO:0000313" key="2">
    <source>
        <dbReference type="EMBL" id="KZP16182.1"/>
    </source>
</evidence>
<feature type="region of interest" description="Disordered" evidence="1">
    <location>
        <begin position="153"/>
        <end position="179"/>
    </location>
</feature>
<dbReference type="AlphaFoldDB" id="A0A166EWG8"/>
<sequence length="192" mass="21058">MNGSENSENDAPGSKAATTNTSSHREPSQFSRTTYVAPTLLLCVMKAGDAFSRRARAFTMCSASMGPSTPSFIKFSTPPHPPQKARTTPPTAYSRGIDSHHARSDQALRYGRGERAELEEAEGLCCICPLSAQQRRLYTMRIVLGTSQERQTSDIVRGPAARLSRRTSRRSPHPTANEHEILRWIGVGATRA</sequence>
<dbReference type="EMBL" id="KV417596">
    <property type="protein sequence ID" value="KZP16182.1"/>
    <property type="molecule type" value="Genomic_DNA"/>
</dbReference>
<dbReference type="Proteomes" id="UP000076532">
    <property type="component" value="Unassembled WGS sequence"/>
</dbReference>
<feature type="region of interest" description="Disordered" evidence="1">
    <location>
        <begin position="77"/>
        <end position="97"/>
    </location>
</feature>
<reference evidence="2 3" key="1">
    <citation type="journal article" date="2016" name="Mol. Biol. Evol.">
        <title>Comparative Genomics of Early-Diverging Mushroom-Forming Fungi Provides Insights into the Origins of Lignocellulose Decay Capabilities.</title>
        <authorList>
            <person name="Nagy L.G."/>
            <person name="Riley R."/>
            <person name="Tritt A."/>
            <person name="Adam C."/>
            <person name="Daum C."/>
            <person name="Floudas D."/>
            <person name="Sun H."/>
            <person name="Yadav J.S."/>
            <person name="Pangilinan J."/>
            <person name="Larsson K.H."/>
            <person name="Matsuura K."/>
            <person name="Barry K."/>
            <person name="Labutti K."/>
            <person name="Kuo R."/>
            <person name="Ohm R.A."/>
            <person name="Bhattacharya S.S."/>
            <person name="Shirouzu T."/>
            <person name="Yoshinaga Y."/>
            <person name="Martin F.M."/>
            <person name="Grigoriev I.V."/>
            <person name="Hibbett D.S."/>
        </authorList>
    </citation>
    <scope>NUCLEOTIDE SEQUENCE [LARGE SCALE GENOMIC DNA]</scope>
    <source>
        <strain evidence="2 3">CBS 109695</strain>
    </source>
</reference>
<keyword evidence="3" id="KW-1185">Reference proteome</keyword>
<feature type="region of interest" description="Disordered" evidence="1">
    <location>
        <begin position="1"/>
        <end position="31"/>
    </location>
</feature>
<gene>
    <name evidence="2" type="ORF">FIBSPDRAFT_934768</name>
</gene>
<proteinExistence type="predicted"/>
<name>A0A166EWG8_9AGAM</name>
<protein>
    <submittedName>
        <fullName evidence="2">Uncharacterized protein</fullName>
    </submittedName>
</protein>
<feature type="compositionally biased region" description="Polar residues" evidence="1">
    <location>
        <begin position="16"/>
        <end position="31"/>
    </location>
</feature>
<feature type="compositionally biased region" description="Basic residues" evidence="1">
    <location>
        <begin position="163"/>
        <end position="172"/>
    </location>
</feature>
<evidence type="ECO:0000313" key="3">
    <source>
        <dbReference type="Proteomes" id="UP000076532"/>
    </source>
</evidence>
<evidence type="ECO:0000256" key="1">
    <source>
        <dbReference type="SAM" id="MobiDB-lite"/>
    </source>
</evidence>